<dbReference type="EMBL" id="FN648143">
    <property type="protein sequence ID" value="CBJ25864.1"/>
    <property type="molecule type" value="Genomic_DNA"/>
</dbReference>
<evidence type="ECO:0000256" key="6">
    <source>
        <dbReference type="SAM" id="MobiDB-lite"/>
    </source>
</evidence>
<evidence type="ECO:0000256" key="5">
    <source>
        <dbReference type="ARBA" id="ARBA00023242"/>
    </source>
</evidence>
<comment type="subcellular location">
    <subcellularLocation>
        <location evidence="1">Nucleus</location>
    </subcellularLocation>
</comment>
<dbReference type="GO" id="GO:0003677">
    <property type="term" value="F:DNA binding"/>
    <property type="evidence" value="ECO:0007669"/>
    <property type="project" value="UniProtKB-KW"/>
</dbReference>
<evidence type="ECO:0000256" key="1">
    <source>
        <dbReference type="ARBA" id="ARBA00004123"/>
    </source>
</evidence>
<dbReference type="Proteomes" id="UP000002630">
    <property type="component" value="Linkage Group LG12"/>
</dbReference>
<dbReference type="SUPFAM" id="SSF50916">
    <property type="entry name" value="Rap30/74 interaction domains"/>
    <property type="match status" value="1"/>
</dbReference>
<feature type="region of interest" description="Disordered" evidence="6">
    <location>
        <begin position="1"/>
        <end position="26"/>
    </location>
</feature>
<sequence>MSWRREQELERVGIDEPEAPRKVPKNEVSLDRANDACWLVKCTPSVWKAWEGLEEGAKLGELVVKTVKRKKPDGSIVEEQTMQVKPGGMVTHFKGGAKAKLGDYWLSTERNIEDSLAFTRPKSGATGTTAIVSTIKRQYLMQPEVGSAYTKVVKTRLVANTIKARTTEPVAMSEVHKAARDNMNRKGTAFDAAFHAAQQWMAPAMREK</sequence>
<dbReference type="GO" id="GO:0006367">
    <property type="term" value="P:transcription initiation at RNA polymerase II promoter"/>
    <property type="evidence" value="ECO:0007669"/>
    <property type="project" value="InterPro"/>
</dbReference>
<gene>
    <name evidence="7" type="ORF">Esi_0016_0201</name>
</gene>
<keyword evidence="2" id="KW-0805">Transcription regulation</keyword>
<reference evidence="7 8" key="1">
    <citation type="journal article" date="2010" name="Nature">
        <title>The Ectocarpus genome and the independent evolution of multicellularity in brown algae.</title>
        <authorList>
            <person name="Cock J.M."/>
            <person name="Sterck L."/>
            <person name="Rouze P."/>
            <person name="Scornet D."/>
            <person name="Allen A.E."/>
            <person name="Amoutzias G."/>
            <person name="Anthouard V."/>
            <person name="Artiguenave F."/>
            <person name="Aury J.M."/>
            <person name="Badger J.H."/>
            <person name="Beszteri B."/>
            <person name="Billiau K."/>
            <person name="Bonnet E."/>
            <person name="Bothwell J.H."/>
            <person name="Bowler C."/>
            <person name="Boyen C."/>
            <person name="Brownlee C."/>
            <person name="Carrano C.J."/>
            <person name="Charrier B."/>
            <person name="Cho G.Y."/>
            <person name="Coelho S.M."/>
            <person name="Collen J."/>
            <person name="Corre E."/>
            <person name="Da Silva C."/>
            <person name="Delage L."/>
            <person name="Delaroque N."/>
            <person name="Dittami S.M."/>
            <person name="Doulbeau S."/>
            <person name="Elias M."/>
            <person name="Farnham G."/>
            <person name="Gachon C.M."/>
            <person name="Gschloessl B."/>
            <person name="Heesch S."/>
            <person name="Jabbari K."/>
            <person name="Jubin C."/>
            <person name="Kawai H."/>
            <person name="Kimura K."/>
            <person name="Kloareg B."/>
            <person name="Kupper F.C."/>
            <person name="Lang D."/>
            <person name="Le Bail A."/>
            <person name="Leblanc C."/>
            <person name="Lerouge P."/>
            <person name="Lohr M."/>
            <person name="Lopez P.J."/>
            <person name="Martens C."/>
            <person name="Maumus F."/>
            <person name="Michel G."/>
            <person name="Miranda-Saavedra D."/>
            <person name="Morales J."/>
            <person name="Moreau H."/>
            <person name="Motomura T."/>
            <person name="Nagasato C."/>
            <person name="Napoli C.A."/>
            <person name="Nelson D.R."/>
            <person name="Nyvall-Collen P."/>
            <person name="Peters A.F."/>
            <person name="Pommier C."/>
            <person name="Potin P."/>
            <person name="Poulain J."/>
            <person name="Quesneville H."/>
            <person name="Read B."/>
            <person name="Rensing S.A."/>
            <person name="Ritter A."/>
            <person name="Rousvoal S."/>
            <person name="Samanta M."/>
            <person name="Samson G."/>
            <person name="Schroeder D.C."/>
            <person name="Segurens B."/>
            <person name="Strittmatter M."/>
            <person name="Tonon T."/>
            <person name="Tregear J.W."/>
            <person name="Valentin K."/>
            <person name="von Dassow P."/>
            <person name="Yamagishi T."/>
            <person name="Van de Peer Y."/>
            <person name="Wincker P."/>
        </authorList>
    </citation>
    <scope>NUCLEOTIDE SEQUENCE [LARGE SCALE GENOMIC DNA]</scope>
    <source>
        <strain evidence="8">Ec32 / CCAP1310/4</strain>
    </source>
</reference>
<proteinExistence type="predicted"/>
<accession>D7FLP8</accession>
<dbReference type="AlphaFoldDB" id="D7FLP8"/>
<organism evidence="7 8">
    <name type="scientific">Ectocarpus siliculosus</name>
    <name type="common">Brown alga</name>
    <name type="synonym">Conferva siliculosa</name>
    <dbReference type="NCBI Taxonomy" id="2880"/>
    <lineage>
        <taxon>Eukaryota</taxon>
        <taxon>Sar</taxon>
        <taxon>Stramenopiles</taxon>
        <taxon>Ochrophyta</taxon>
        <taxon>PX clade</taxon>
        <taxon>Phaeophyceae</taxon>
        <taxon>Ectocarpales</taxon>
        <taxon>Ectocarpaceae</taxon>
        <taxon>Ectocarpus</taxon>
    </lineage>
</organism>
<evidence type="ECO:0000256" key="3">
    <source>
        <dbReference type="ARBA" id="ARBA00023125"/>
    </source>
</evidence>
<dbReference type="InParanoid" id="D7FLP8"/>
<name>D7FLP8_ECTSI</name>
<keyword evidence="8" id="KW-1185">Reference proteome</keyword>
<dbReference type="InterPro" id="IPR011039">
    <property type="entry name" value="TFIIF_interaction"/>
</dbReference>
<protein>
    <submittedName>
        <fullName evidence="7">Uncharacterized protein</fullName>
    </submittedName>
</protein>
<evidence type="ECO:0000313" key="8">
    <source>
        <dbReference type="Proteomes" id="UP000002630"/>
    </source>
</evidence>
<keyword evidence="5" id="KW-0539">Nucleus</keyword>
<dbReference type="OrthoDB" id="26094at2759"/>
<evidence type="ECO:0000256" key="2">
    <source>
        <dbReference type="ARBA" id="ARBA00023015"/>
    </source>
</evidence>
<dbReference type="GO" id="GO:0005634">
    <property type="term" value="C:nucleus"/>
    <property type="evidence" value="ECO:0007669"/>
    <property type="project" value="UniProtKB-SubCell"/>
</dbReference>
<evidence type="ECO:0000256" key="4">
    <source>
        <dbReference type="ARBA" id="ARBA00023163"/>
    </source>
</evidence>
<dbReference type="EMBL" id="FN649737">
    <property type="protein sequence ID" value="CBJ25864.1"/>
    <property type="molecule type" value="Genomic_DNA"/>
</dbReference>
<keyword evidence="3" id="KW-0238">DNA-binding</keyword>
<keyword evidence="4" id="KW-0804">Transcription</keyword>
<evidence type="ECO:0000313" key="7">
    <source>
        <dbReference type="EMBL" id="CBJ25864.1"/>
    </source>
</evidence>